<feature type="domain" description="Flavodoxin-like fold" evidence="2">
    <location>
        <begin position="2"/>
        <end position="168"/>
    </location>
</feature>
<protein>
    <submittedName>
        <fullName evidence="3">Flavodoxin-like protein</fullName>
    </submittedName>
</protein>
<evidence type="ECO:0000256" key="1">
    <source>
        <dbReference type="ARBA" id="ARBA00023002"/>
    </source>
</evidence>
<gene>
    <name evidence="3" type="ORF">HMPREF0198_0934</name>
</gene>
<dbReference type="AlphaFoldDB" id="C8N8V6"/>
<evidence type="ECO:0000259" key="2">
    <source>
        <dbReference type="Pfam" id="PF02525"/>
    </source>
</evidence>
<dbReference type="EMBL" id="ACKY01000046">
    <property type="protein sequence ID" value="EEV88942.1"/>
    <property type="molecule type" value="Genomic_DNA"/>
</dbReference>
<dbReference type="Proteomes" id="UP000004870">
    <property type="component" value="Unassembled WGS sequence"/>
</dbReference>
<name>C8N8V6_CARH6</name>
<accession>C8N8V6</accession>
<dbReference type="OrthoDB" id="9798454at2"/>
<dbReference type="RefSeq" id="WP_004140510.1">
    <property type="nucleotide sequence ID" value="NZ_GG694026.1"/>
</dbReference>
<dbReference type="GO" id="GO:0009055">
    <property type="term" value="F:electron transfer activity"/>
    <property type="evidence" value="ECO:0007669"/>
    <property type="project" value="TreeGrafter"/>
</dbReference>
<dbReference type="PANTHER" id="PTHR47307">
    <property type="entry name" value="GLUTATHIONE-REGULATED POTASSIUM-EFFLUX SYSTEM ANCILLARY PROTEIN KEFG"/>
    <property type="match status" value="1"/>
</dbReference>
<keyword evidence="4" id="KW-1185">Reference proteome</keyword>
<dbReference type="GeneID" id="84788907"/>
<dbReference type="InterPro" id="IPR029039">
    <property type="entry name" value="Flavoprotein-like_sf"/>
</dbReference>
<dbReference type="Pfam" id="PF02525">
    <property type="entry name" value="Flavodoxin_2"/>
    <property type="match status" value="1"/>
</dbReference>
<dbReference type="GO" id="GO:0003955">
    <property type="term" value="F:NAD(P)H dehydrogenase (quinone) activity"/>
    <property type="evidence" value="ECO:0007669"/>
    <property type="project" value="TreeGrafter"/>
</dbReference>
<proteinExistence type="predicted"/>
<sequence length="187" mass="21001">MKKTLVIVAHPDIARSTVNHTWARTLAAQEDRYTVHELYAAYPNGKIDVAAEQALIEAHGSVILQFPVYWFSCPPLLKQWFDSVFTHGWAFGSSATAFKGRKLGLAVSHGTPPQDYSHTGKIRHTLAETLIPFEIIANYIGAEYLPPFTFHALEFFTEEEIRANHDKMVAHAEQAAKDLLAHLEKFA</sequence>
<dbReference type="InterPro" id="IPR003680">
    <property type="entry name" value="Flavodoxin_fold"/>
</dbReference>
<dbReference type="GO" id="GO:0010181">
    <property type="term" value="F:FMN binding"/>
    <property type="evidence" value="ECO:0007669"/>
    <property type="project" value="TreeGrafter"/>
</dbReference>
<reference evidence="3 4" key="1">
    <citation type="submission" date="2009-08" db="EMBL/GenBank/DDBJ databases">
        <authorList>
            <person name="Qin X."/>
            <person name="Bachman B."/>
            <person name="Battles P."/>
            <person name="Bell A."/>
            <person name="Bess C."/>
            <person name="Bickham C."/>
            <person name="Chaboub L."/>
            <person name="Chen D."/>
            <person name="Coyle M."/>
            <person name="Deiros D.R."/>
            <person name="Dinh H."/>
            <person name="Forbes L."/>
            <person name="Fowler G."/>
            <person name="Francisco L."/>
            <person name="Fu Q."/>
            <person name="Gubbala S."/>
            <person name="Hale W."/>
            <person name="Han Y."/>
            <person name="Hemphill L."/>
            <person name="Highlander S.K."/>
            <person name="Hirani K."/>
            <person name="Hogues M."/>
            <person name="Jackson L."/>
            <person name="Jakkamsetti A."/>
            <person name="Javaid M."/>
            <person name="Jiang H."/>
            <person name="Korchina V."/>
            <person name="Kovar C."/>
            <person name="Lara F."/>
            <person name="Lee S."/>
            <person name="Mata R."/>
            <person name="Mathew T."/>
            <person name="Moen C."/>
            <person name="Morales K."/>
            <person name="Munidasa M."/>
            <person name="Nazareth L."/>
            <person name="Ngo R."/>
            <person name="Nguyen L."/>
            <person name="Okwuonu G."/>
            <person name="Ongeri F."/>
            <person name="Patil S."/>
            <person name="Petrosino J."/>
            <person name="Pham C."/>
            <person name="Pham P."/>
            <person name="Pu L.-L."/>
            <person name="Puazo M."/>
            <person name="Raj R."/>
            <person name="Reid J."/>
            <person name="Rouhana J."/>
            <person name="Saada N."/>
            <person name="Shang Y."/>
            <person name="Simmons D."/>
            <person name="Thornton R."/>
            <person name="Warren J."/>
            <person name="Weissenberger G."/>
            <person name="Zhang J."/>
            <person name="Zhang L."/>
            <person name="Zhou C."/>
            <person name="Zhu D."/>
            <person name="Muzny D."/>
            <person name="Worley K."/>
            <person name="Gibbs R."/>
        </authorList>
    </citation>
    <scope>NUCLEOTIDE SEQUENCE [LARGE SCALE GENOMIC DNA]</scope>
    <source>
        <strain evidence="4">ATCC 15826 / DSM 8339 / NCTC 10426 / 6573</strain>
    </source>
</reference>
<evidence type="ECO:0000313" key="4">
    <source>
        <dbReference type="Proteomes" id="UP000004870"/>
    </source>
</evidence>
<comment type="caution">
    <text evidence="3">The sequence shown here is derived from an EMBL/GenBank/DDBJ whole genome shotgun (WGS) entry which is preliminary data.</text>
</comment>
<keyword evidence="1" id="KW-0560">Oxidoreductase</keyword>
<dbReference type="InterPro" id="IPR046980">
    <property type="entry name" value="KefG/KefF"/>
</dbReference>
<organism evidence="3 4">
    <name type="scientific">Cardiobacterium hominis (strain ATCC 15826 / DSM 8339 / NCTC 10426 / 6573)</name>
    <dbReference type="NCBI Taxonomy" id="638300"/>
    <lineage>
        <taxon>Bacteria</taxon>
        <taxon>Pseudomonadati</taxon>
        <taxon>Pseudomonadota</taxon>
        <taxon>Gammaproteobacteria</taxon>
        <taxon>Cardiobacteriales</taxon>
        <taxon>Cardiobacteriaceae</taxon>
        <taxon>Cardiobacterium</taxon>
    </lineage>
</organism>
<dbReference type="Gene3D" id="3.40.50.360">
    <property type="match status" value="1"/>
</dbReference>
<evidence type="ECO:0000313" key="3">
    <source>
        <dbReference type="EMBL" id="EEV88942.1"/>
    </source>
</evidence>
<dbReference type="SUPFAM" id="SSF52218">
    <property type="entry name" value="Flavoproteins"/>
    <property type="match status" value="1"/>
</dbReference>
<dbReference type="PANTHER" id="PTHR47307:SF1">
    <property type="entry name" value="GLUTATHIONE-REGULATED POTASSIUM-EFFLUX SYSTEM ANCILLARY PROTEIN KEFG"/>
    <property type="match status" value="1"/>
</dbReference>
<dbReference type="HOGENOM" id="CLU_058643_0_2_6"/>